<proteinExistence type="predicted"/>
<dbReference type="Proteomes" id="UP001332192">
    <property type="component" value="Chromosome"/>
</dbReference>
<evidence type="ECO:0000313" key="3">
    <source>
        <dbReference type="Proteomes" id="UP001332192"/>
    </source>
</evidence>
<accession>A0ABZ1BUH8</accession>
<name>A0ABZ1BUH8_9FIRM</name>
<protein>
    <recommendedName>
        <fullName evidence="4">Core-binding (CB) domain-containing protein</fullName>
    </recommendedName>
</protein>
<gene>
    <name evidence="2" type="ORF">U7230_08720</name>
</gene>
<feature type="compositionally biased region" description="Basic and acidic residues" evidence="1">
    <location>
        <begin position="153"/>
        <end position="165"/>
    </location>
</feature>
<sequence>MARRTIRATTEDLCRALQGPIHIRELVRRVVEALGLEERKTTEASVREAVGRLRFMVRSGTGTYAPARVVLEGKAFRLRPPRGGWGRMLPLWRLEPFGTALENAGVVDPHGRPLPRTLPQADADALERQIDAEVRRQAAEIMDFFLAYAARRGDGSEQDQGDREGGAGGYGEGERHPGEGGRRARVLAPADLRQLLERLLRDVGEERRGLHLQTTAAMAPYRLPGEWDERADLIVRYEARAHVLRVTPESPEERDEERIRADDRRLCDFVVSQLRRGCSSLLDELLLQAYAQLPGFGTYPGSPADEAVARDPRIRLIGGGGEGGDLWRGSYPGVLQRHRSVALADDVALLARVDRMMAESASAERAAGRLRRLELRRTLAARIQRHLRQLAVDLEEAQDALGMDETWREAEAGAYARAGAGTYARGKAGRVSHEEGRLAAGGPGLSYDGARPSDEALLARWDLHLQQQGLGERVRTRKLQHIETLRTYLVSGQDLPPAGLLDATGGYLAAFFFWTYVRRYPSSPSDAETFTLDVRDFYRWLAQEGLVTDDRWAELPYRLRHHVGERIRLYTAIDPDDPEADELTEMLFLSGAL</sequence>
<dbReference type="RefSeq" id="WP_324715458.1">
    <property type="nucleotide sequence ID" value="NZ_CP141615.1"/>
</dbReference>
<dbReference type="EMBL" id="CP141615">
    <property type="protein sequence ID" value="WRP16186.1"/>
    <property type="molecule type" value="Genomic_DNA"/>
</dbReference>
<evidence type="ECO:0008006" key="4">
    <source>
        <dbReference type="Google" id="ProtNLM"/>
    </source>
</evidence>
<keyword evidence="3" id="KW-1185">Reference proteome</keyword>
<evidence type="ECO:0000256" key="1">
    <source>
        <dbReference type="SAM" id="MobiDB-lite"/>
    </source>
</evidence>
<feature type="compositionally biased region" description="Basic and acidic residues" evidence="1">
    <location>
        <begin position="172"/>
        <end position="182"/>
    </location>
</feature>
<feature type="region of interest" description="Disordered" evidence="1">
    <location>
        <begin position="153"/>
        <end position="184"/>
    </location>
</feature>
<reference evidence="2 3" key="1">
    <citation type="journal article" date="2024" name="Front. Microbiol.">
        <title>Novel thermophilic genera Geochorda gen. nov. and Carboxydochorda gen. nov. from the deep terrestrial subsurface reveal the ecophysiological diversity in the class Limnochordia.</title>
        <authorList>
            <person name="Karnachuk O.V."/>
            <person name="Lukina A.P."/>
            <person name="Avakyan M.R."/>
            <person name="Kadnikov V.V."/>
            <person name="Begmatov S."/>
            <person name="Beletsky A.V."/>
            <person name="Vlasova K.G."/>
            <person name="Novikov A.A."/>
            <person name="Shcherbakova V.A."/>
            <person name="Mardanov A.V."/>
            <person name="Ravin N.V."/>
        </authorList>
    </citation>
    <scope>NUCLEOTIDE SEQUENCE [LARGE SCALE GENOMIC DNA]</scope>
    <source>
        <strain evidence="2 3">L945</strain>
    </source>
</reference>
<organism evidence="2 3">
    <name type="scientific">Carboxydichorda subterranea</name>
    <dbReference type="NCBI Taxonomy" id="3109565"/>
    <lineage>
        <taxon>Bacteria</taxon>
        <taxon>Bacillati</taxon>
        <taxon>Bacillota</taxon>
        <taxon>Limnochordia</taxon>
        <taxon>Limnochordales</taxon>
        <taxon>Geochordaceae</taxon>
        <taxon>Carboxydichorda</taxon>
    </lineage>
</organism>
<evidence type="ECO:0000313" key="2">
    <source>
        <dbReference type="EMBL" id="WRP16186.1"/>
    </source>
</evidence>